<reference evidence="2 3" key="1">
    <citation type="journal article" date="2015" name="Genome Announc.">
        <title>Complete Genome Sequence of the Novel Leech Symbiont Mucinivorans hirudinis M3T.</title>
        <authorList>
            <person name="Nelson M.C."/>
            <person name="Bomar L."/>
            <person name="Graf J."/>
        </authorList>
    </citation>
    <scope>NUCLEOTIDE SEQUENCE [LARGE SCALE GENOMIC DNA]</scope>
    <source>
        <strain evidence="3">M3</strain>
    </source>
</reference>
<evidence type="ECO:0000313" key="3">
    <source>
        <dbReference type="Proteomes" id="UP000027616"/>
    </source>
</evidence>
<dbReference type="HOGENOM" id="CLU_707527_0_0_10"/>
<dbReference type="AlphaFoldDB" id="A0A060RAM2"/>
<evidence type="ECO:0000313" key="2">
    <source>
        <dbReference type="EMBL" id="CDN30419.1"/>
    </source>
</evidence>
<dbReference type="STRING" id="1433126.BN938_0313"/>
<feature type="chain" id="PRO_5001586184" description="6-bladed beta-propeller" evidence="1">
    <location>
        <begin position="22"/>
        <end position="392"/>
    </location>
</feature>
<sequence length="392" mass="45196">MKNINTILIILFNFSSLIVHSQTTIPITKSMLDKSIKMPLSELVDSVTFIKLETKAECFLPSNFGIRFTKDFIFCDNKVFQWNGRWKLNIGQRGRGPYEEVDGVTNVTSKDGKFYSKSYKLIEYDATGKPTKKVKNLWSENRDRNAVGSSLANANANIIPLRNYLFLSAADAVYFVNPENFQIVNRRIVVNNKATLDVVRNNSPGNTTSYRDNFLYCNRFNDTVFYVKDMILQPMWVINVGKDIKLPMEAYEKIVDYMNDWASGGTRIDEVRSGKVSISNVYETNNYLFIRALRFATSDRKISNYYICYNKKMKTSKVINSKDFVDDILGLGVYSLQIYDEKIFQTLWPHEIFDIIDKKKKAGEKIHPKLEALSRQINEGDNPVIFVAHLKK</sequence>
<dbReference type="Pfam" id="PF17170">
    <property type="entry name" value="DUF5128"/>
    <property type="match status" value="1"/>
</dbReference>
<dbReference type="Proteomes" id="UP000027616">
    <property type="component" value="Chromosome I"/>
</dbReference>
<gene>
    <name evidence="2" type="ORF">BN938_0313</name>
</gene>
<keyword evidence="1" id="KW-0732">Signal</keyword>
<keyword evidence="3" id="KW-1185">Reference proteome</keyword>
<proteinExistence type="predicted"/>
<accession>A0A060RAM2</accession>
<protein>
    <recommendedName>
        <fullName evidence="4">6-bladed beta-propeller</fullName>
    </recommendedName>
</protein>
<evidence type="ECO:0008006" key="4">
    <source>
        <dbReference type="Google" id="ProtNLM"/>
    </source>
</evidence>
<dbReference type="OrthoDB" id="1097609at2"/>
<dbReference type="eggNOG" id="COG3391">
    <property type="taxonomic scope" value="Bacteria"/>
</dbReference>
<dbReference type="EMBL" id="HG934468">
    <property type="protein sequence ID" value="CDN30419.1"/>
    <property type="molecule type" value="Genomic_DNA"/>
</dbReference>
<evidence type="ECO:0000256" key="1">
    <source>
        <dbReference type="SAM" id="SignalP"/>
    </source>
</evidence>
<organism evidence="2 3">
    <name type="scientific">Mucinivorans hirudinis</name>
    <dbReference type="NCBI Taxonomy" id="1433126"/>
    <lineage>
        <taxon>Bacteria</taxon>
        <taxon>Pseudomonadati</taxon>
        <taxon>Bacteroidota</taxon>
        <taxon>Bacteroidia</taxon>
        <taxon>Bacteroidales</taxon>
        <taxon>Rikenellaceae</taxon>
        <taxon>Mucinivorans</taxon>
    </lineage>
</organism>
<name>A0A060RAM2_9BACT</name>
<feature type="signal peptide" evidence="1">
    <location>
        <begin position="1"/>
        <end position="21"/>
    </location>
</feature>
<dbReference type="KEGG" id="rbc:BN938_0313"/>